<evidence type="ECO:0000313" key="2">
    <source>
        <dbReference type="Proteomes" id="UP000237797"/>
    </source>
</evidence>
<gene>
    <name evidence="1" type="ORF">CLV97_11483</name>
</gene>
<dbReference type="Gene3D" id="3.10.180.10">
    <property type="entry name" value="2,3-Dihydroxybiphenyl 1,2-Dioxygenase, domain 1"/>
    <property type="match status" value="1"/>
</dbReference>
<proteinExistence type="predicted"/>
<reference evidence="1 2" key="1">
    <citation type="submission" date="2018-03" db="EMBL/GenBank/DDBJ databases">
        <title>Genomic Encyclopedia of Archaeal and Bacterial Type Strains, Phase II (KMG-II): from individual species to whole genera.</title>
        <authorList>
            <person name="Goeker M."/>
        </authorList>
    </citation>
    <scope>NUCLEOTIDE SEQUENCE [LARGE SCALE GENOMIC DNA]</scope>
    <source>
        <strain evidence="1 2">DSM 44946</strain>
    </source>
</reference>
<name>A0A2T0LE71_9BACL</name>
<organism evidence="1 2">
    <name type="scientific">Planifilum fimeticola</name>
    <dbReference type="NCBI Taxonomy" id="201975"/>
    <lineage>
        <taxon>Bacteria</taxon>
        <taxon>Bacillati</taxon>
        <taxon>Bacillota</taxon>
        <taxon>Bacilli</taxon>
        <taxon>Bacillales</taxon>
        <taxon>Thermoactinomycetaceae</taxon>
        <taxon>Planifilum</taxon>
    </lineage>
</organism>
<accession>A0A2T0LE71</accession>
<dbReference type="OrthoDB" id="2353168at2"/>
<dbReference type="SUPFAM" id="SSF54593">
    <property type="entry name" value="Glyoxalase/Bleomycin resistance protein/Dihydroxybiphenyl dioxygenase"/>
    <property type="match status" value="1"/>
</dbReference>
<dbReference type="RefSeq" id="WP_106345396.1">
    <property type="nucleotide sequence ID" value="NZ_PVNE01000014.1"/>
</dbReference>
<dbReference type="Proteomes" id="UP000237797">
    <property type="component" value="Unassembled WGS sequence"/>
</dbReference>
<keyword evidence="2" id="KW-1185">Reference proteome</keyword>
<sequence length="150" mass="17886">MRLFHYHFWTDKAEAMERFYRSRKFRTALRNPPLDWEDFRHRGIRFRIIEMIRSHVNVTFGYGTRDRLDHLGMLVDEEEHDAVASRARQSGMQVEESDARTFVRTPWGFRLELQRRRDVVDKEPKAVIAGMKMKIPFSPDPPHVGRMAEG</sequence>
<evidence type="ECO:0008006" key="3">
    <source>
        <dbReference type="Google" id="ProtNLM"/>
    </source>
</evidence>
<dbReference type="EMBL" id="PVNE01000014">
    <property type="protein sequence ID" value="PRX40394.1"/>
    <property type="molecule type" value="Genomic_DNA"/>
</dbReference>
<dbReference type="InterPro" id="IPR029068">
    <property type="entry name" value="Glyas_Bleomycin-R_OHBP_Dase"/>
</dbReference>
<protein>
    <recommendedName>
        <fullName evidence="3">VOC domain-containing protein</fullName>
    </recommendedName>
</protein>
<comment type="caution">
    <text evidence="1">The sequence shown here is derived from an EMBL/GenBank/DDBJ whole genome shotgun (WGS) entry which is preliminary data.</text>
</comment>
<dbReference type="AlphaFoldDB" id="A0A2T0LE71"/>
<evidence type="ECO:0000313" key="1">
    <source>
        <dbReference type="EMBL" id="PRX40394.1"/>
    </source>
</evidence>
<dbReference type="CDD" id="cd06587">
    <property type="entry name" value="VOC"/>
    <property type="match status" value="1"/>
</dbReference>